<dbReference type="InterPro" id="IPR036249">
    <property type="entry name" value="Thioredoxin-like_sf"/>
</dbReference>
<dbReference type="EMBL" id="FOOC01000005">
    <property type="protein sequence ID" value="SFF48200.1"/>
    <property type="molecule type" value="Genomic_DNA"/>
</dbReference>
<keyword evidence="7" id="KW-1185">Reference proteome</keyword>
<keyword evidence="3" id="KW-1015">Disulfide bond</keyword>
<evidence type="ECO:0000256" key="2">
    <source>
        <dbReference type="ARBA" id="ARBA00022748"/>
    </source>
</evidence>
<name>A0A1I2J2H6_9GAMM</name>
<dbReference type="GO" id="GO:0016209">
    <property type="term" value="F:antioxidant activity"/>
    <property type="evidence" value="ECO:0007669"/>
    <property type="project" value="InterPro"/>
</dbReference>
<dbReference type="RefSeq" id="WP_091533212.1">
    <property type="nucleotide sequence ID" value="NZ_FOOC01000005.1"/>
</dbReference>
<evidence type="ECO:0000256" key="4">
    <source>
        <dbReference type="ARBA" id="ARBA00023284"/>
    </source>
</evidence>
<dbReference type="InterPro" id="IPR017937">
    <property type="entry name" value="Thioredoxin_CS"/>
</dbReference>
<organism evidence="6 7">
    <name type="scientific">Fontimonas thermophila</name>
    <dbReference type="NCBI Taxonomy" id="1076937"/>
    <lineage>
        <taxon>Bacteria</taxon>
        <taxon>Pseudomonadati</taxon>
        <taxon>Pseudomonadota</taxon>
        <taxon>Gammaproteobacteria</taxon>
        <taxon>Nevskiales</taxon>
        <taxon>Nevskiaceae</taxon>
        <taxon>Fontimonas</taxon>
    </lineage>
</organism>
<evidence type="ECO:0000313" key="6">
    <source>
        <dbReference type="EMBL" id="SFF48200.1"/>
    </source>
</evidence>
<keyword evidence="4" id="KW-0676">Redox-active center</keyword>
<dbReference type="PROSITE" id="PS00194">
    <property type="entry name" value="THIOREDOXIN_1"/>
    <property type="match status" value="1"/>
</dbReference>
<sequence length="179" mass="19150">MRSVLLYILLALAAGAAGFGAYRLYESATAADHPLLGQPAPDVVLAEQDGRALPLSNWRGRWVLVNFWASWCAPCMEELPLLVEAQRRYGAQGLQIVGPALDEREAVSAVSARLGITYPVMADFARADAAMQALGNTQGALPYSVLIDPAGRIQEIVLGALSADRLEKLITRALDSSSD</sequence>
<dbReference type="PANTHER" id="PTHR42852">
    <property type="entry name" value="THIOL:DISULFIDE INTERCHANGE PROTEIN DSBE"/>
    <property type="match status" value="1"/>
</dbReference>
<feature type="domain" description="Thioredoxin" evidence="5">
    <location>
        <begin position="34"/>
        <end position="175"/>
    </location>
</feature>
<gene>
    <name evidence="6" type="ORF">SAMN04488120_105115</name>
</gene>
<evidence type="ECO:0000256" key="3">
    <source>
        <dbReference type="ARBA" id="ARBA00023157"/>
    </source>
</evidence>
<dbReference type="Gene3D" id="3.40.30.10">
    <property type="entry name" value="Glutaredoxin"/>
    <property type="match status" value="1"/>
</dbReference>
<evidence type="ECO:0000256" key="1">
    <source>
        <dbReference type="ARBA" id="ARBA00004196"/>
    </source>
</evidence>
<dbReference type="Proteomes" id="UP000199771">
    <property type="component" value="Unassembled WGS sequence"/>
</dbReference>
<dbReference type="STRING" id="1076937.SAMN04488120_105115"/>
<dbReference type="InterPro" id="IPR000866">
    <property type="entry name" value="AhpC/TSA"/>
</dbReference>
<protein>
    <submittedName>
        <fullName evidence="6">Peroxiredoxin</fullName>
    </submittedName>
</protein>
<comment type="subcellular location">
    <subcellularLocation>
        <location evidence="1">Cell envelope</location>
    </subcellularLocation>
</comment>
<dbReference type="InterPro" id="IPR050553">
    <property type="entry name" value="Thioredoxin_ResA/DsbE_sf"/>
</dbReference>
<keyword evidence="2" id="KW-0201">Cytochrome c-type biogenesis</keyword>
<dbReference type="GO" id="GO:0030313">
    <property type="term" value="C:cell envelope"/>
    <property type="evidence" value="ECO:0007669"/>
    <property type="project" value="UniProtKB-SubCell"/>
</dbReference>
<accession>A0A1I2J2H6</accession>
<proteinExistence type="predicted"/>
<dbReference type="AlphaFoldDB" id="A0A1I2J2H6"/>
<dbReference type="InterPro" id="IPR013766">
    <property type="entry name" value="Thioredoxin_domain"/>
</dbReference>
<dbReference type="PANTHER" id="PTHR42852:SF6">
    <property type="entry name" value="THIOL:DISULFIDE INTERCHANGE PROTEIN DSBE"/>
    <property type="match status" value="1"/>
</dbReference>
<dbReference type="GO" id="GO:0015036">
    <property type="term" value="F:disulfide oxidoreductase activity"/>
    <property type="evidence" value="ECO:0007669"/>
    <property type="project" value="UniProtKB-ARBA"/>
</dbReference>
<dbReference type="CDD" id="cd02966">
    <property type="entry name" value="TlpA_like_family"/>
    <property type="match status" value="1"/>
</dbReference>
<dbReference type="SUPFAM" id="SSF52833">
    <property type="entry name" value="Thioredoxin-like"/>
    <property type="match status" value="1"/>
</dbReference>
<evidence type="ECO:0000259" key="5">
    <source>
        <dbReference type="PROSITE" id="PS51352"/>
    </source>
</evidence>
<dbReference type="OrthoDB" id="9788279at2"/>
<dbReference type="GO" id="GO:0017004">
    <property type="term" value="P:cytochrome complex assembly"/>
    <property type="evidence" value="ECO:0007669"/>
    <property type="project" value="UniProtKB-KW"/>
</dbReference>
<reference evidence="6 7" key="1">
    <citation type="submission" date="2016-10" db="EMBL/GenBank/DDBJ databases">
        <authorList>
            <person name="de Groot N.N."/>
        </authorList>
    </citation>
    <scope>NUCLEOTIDE SEQUENCE [LARGE SCALE GENOMIC DNA]</scope>
    <source>
        <strain evidence="6 7">DSM 23609</strain>
    </source>
</reference>
<evidence type="ECO:0000313" key="7">
    <source>
        <dbReference type="Proteomes" id="UP000199771"/>
    </source>
</evidence>
<dbReference type="Pfam" id="PF00578">
    <property type="entry name" value="AhpC-TSA"/>
    <property type="match status" value="1"/>
</dbReference>
<dbReference type="PROSITE" id="PS51352">
    <property type="entry name" value="THIOREDOXIN_2"/>
    <property type="match status" value="1"/>
</dbReference>